<accession>A0A1I1NTG1</accession>
<dbReference type="Proteomes" id="UP000198862">
    <property type="component" value="Unassembled WGS sequence"/>
</dbReference>
<dbReference type="OrthoDB" id="9797060at2"/>
<dbReference type="InterPro" id="IPR052936">
    <property type="entry name" value="Jasmonate_Hydroxylase-like"/>
</dbReference>
<dbReference type="PANTHER" id="PTHR37811">
    <property type="entry name" value="BLL5343 PROTEIN"/>
    <property type="match status" value="1"/>
</dbReference>
<dbReference type="Pfam" id="PF03992">
    <property type="entry name" value="ABM"/>
    <property type="match status" value="1"/>
</dbReference>
<keyword evidence="3" id="KW-1185">Reference proteome</keyword>
<dbReference type="STRING" id="1123010.SAMN02745724_03100"/>
<evidence type="ECO:0000259" key="1">
    <source>
        <dbReference type="PROSITE" id="PS51725"/>
    </source>
</evidence>
<dbReference type="SUPFAM" id="SSF54909">
    <property type="entry name" value="Dimeric alpha+beta barrel"/>
    <property type="match status" value="1"/>
</dbReference>
<proteinExistence type="predicted"/>
<evidence type="ECO:0000313" key="3">
    <source>
        <dbReference type="Proteomes" id="UP000198862"/>
    </source>
</evidence>
<dbReference type="PROSITE" id="PS51725">
    <property type="entry name" value="ABM"/>
    <property type="match status" value="1"/>
</dbReference>
<gene>
    <name evidence="2" type="ORF">SAMN02745724_03100</name>
</gene>
<dbReference type="GO" id="GO:0004497">
    <property type="term" value="F:monooxygenase activity"/>
    <property type="evidence" value="ECO:0007669"/>
    <property type="project" value="UniProtKB-KW"/>
</dbReference>
<reference evidence="2 3" key="1">
    <citation type="submission" date="2016-10" db="EMBL/GenBank/DDBJ databases">
        <authorList>
            <person name="de Groot N.N."/>
        </authorList>
    </citation>
    <scope>NUCLEOTIDE SEQUENCE [LARGE SCALE GENOMIC DNA]</scope>
    <source>
        <strain evidence="2 3">DSM 6059</strain>
    </source>
</reference>
<sequence length="113" mass="13170">MIAVIFEVEPKAIQKNHYLKLAGELKHNLQGVSGFISIERFQSLTTDTKYLSLSFWQDENAVKTWRNNICHKNAQAKGRNTIFENYRLRVASVLRDYGMHDRSQTPDDLKEEI</sequence>
<dbReference type="InterPro" id="IPR011008">
    <property type="entry name" value="Dimeric_a/b-barrel"/>
</dbReference>
<evidence type="ECO:0000313" key="2">
    <source>
        <dbReference type="EMBL" id="SFC98043.1"/>
    </source>
</evidence>
<dbReference type="AlphaFoldDB" id="A0A1I1NTG1"/>
<dbReference type="RefSeq" id="WP_091986055.1">
    <property type="nucleotide sequence ID" value="NZ_FOLO01000026.1"/>
</dbReference>
<organism evidence="2 3">
    <name type="scientific">Pseudoalteromonas denitrificans DSM 6059</name>
    <dbReference type="NCBI Taxonomy" id="1123010"/>
    <lineage>
        <taxon>Bacteria</taxon>
        <taxon>Pseudomonadati</taxon>
        <taxon>Pseudomonadota</taxon>
        <taxon>Gammaproteobacteria</taxon>
        <taxon>Alteromonadales</taxon>
        <taxon>Pseudoalteromonadaceae</taxon>
        <taxon>Pseudoalteromonas</taxon>
    </lineage>
</organism>
<keyword evidence="2" id="KW-0560">Oxidoreductase</keyword>
<dbReference type="EMBL" id="FOLO01000026">
    <property type="protein sequence ID" value="SFC98043.1"/>
    <property type="molecule type" value="Genomic_DNA"/>
</dbReference>
<protein>
    <submittedName>
        <fullName evidence="2">Heme-degrading monooxygenase HmoA</fullName>
    </submittedName>
</protein>
<name>A0A1I1NTG1_9GAMM</name>
<keyword evidence="2" id="KW-0503">Monooxygenase</keyword>
<feature type="domain" description="ABM" evidence="1">
    <location>
        <begin position="1"/>
        <end position="90"/>
    </location>
</feature>
<dbReference type="PANTHER" id="PTHR37811:SF2">
    <property type="entry name" value="ABM DOMAIN-CONTAINING PROTEIN"/>
    <property type="match status" value="1"/>
</dbReference>
<dbReference type="InterPro" id="IPR007138">
    <property type="entry name" value="ABM_dom"/>
</dbReference>
<dbReference type="Gene3D" id="3.30.70.100">
    <property type="match status" value="1"/>
</dbReference>